<name>A0A426XNZ0_ENSVE</name>
<sequence length="198" mass="21244">PKEVKSQPLAEKKAPGKKAIGLGAAPSGPTSVVDAYEKLLSSIPEFSSFGKLFKVDPATGEADEEGVEDEYQLEDLEIVAADYMLKVGVSNFKNAWENMDPDNERIDEYGLGVKESLAETVSAVTDILGMQPCEGTEVVPNNSRSHTCLLSGIFIGNMKVLVRVSFGIDGSKQVAMKLAVRSEGPEISEKIHEIVAEG</sequence>
<dbReference type="InterPro" id="IPR032154">
    <property type="entry name" value="Coatomer_g_Cpla"/>
</dbReference>
<dbReference type="GO" id="GO:0006888">
    <property type="term" value="P:endoplasmic reticulum to Golgi vesicle-mediated transport"/>
    <property type="evidence" value="ECO:0007669"/>
    <property type="project" value="TreeGrafter"/>
</dbReference>
<feature type="region of interest" description="Disordered" evidence="1">
    <location>
        <begin position="1"/>
        <end position="29"/>
    </location>
</feature>
<evidence type="ECO:0000313" key="4">
    <source>
        <dbReference type="Proteomes" id="UP000287651"/>
    </source>
</evidence>
<dbReference type="InterPro" id="IPR013041">
    <property type="entry name" value="Clathrin_app_Ig-like_sf"/>
</dbReference>
<dbReference type="Gene3D" id="3.30.310.10">
    <property type="entry name" value="TATA-Binding Protein"/>
    <property type="match status" value="1"/>
</dbReference>
<evidence type="ECO:0000256" key="1">
    <source>
        <dbReference type="SAM" id="MobiDB-lite"/>
    </source>
</evidence>
<dbReference type="EMBL" id="AMZH03018750">
    <property type="protein sequence ID" value="RRT41223.1"/>
    <property type="molecule type" value="Genomic_DNA"/>
</dbReference>
<dbReference type="Pfam" id="PF16381">
    <property type="entry name" value="Coatomer_g_Cpla"/>
    <property type="match status" value="1"/>
</dbReference>
<feature type="domain" description="Coatomer subunit gamma C-terminal" evidence="2">
    <location>
        <begin position="81"/>
        <end position="195"/>
    </location>
</feature>
<dbReference type="AlphaFoldDB" id="A0A426XNZ0"/>
<dbReference type="GO" id="GO:0005783">
    <property type="term" value="C:endoplasmic reticulum"/>
    <property type="evidence" value="ECO:0007669"/>
    <property type="project" value="TreeGrafter"/>
</dbReference>
<dbReference type="Proteomes" id="UP000287651">
    <property type="component" value="Unassembled WGS sequence"/>
</dbReference>
<dbReference type="SUPFAM" id="SSF49348">
    <property type="entry name" value="Clathrin adaptor appendage domain"/>
    <property type="match status" value="1"/>
</dbReference>
<reference evidence="3 4" key="1">
    <citation type="journal article" date="2014" name="Agronomy (Basel)">
        <title>A Draft Genome Sequence for Ensete ventricosum, the Drought-Tolerant Tree Against Hunger.</title>
        <authorList>
            <person name="Harrison J."/>
            <person name="Moore K.A."/>
            <person name="Paszkiewicz K."/>
            <person name="Jones T."/>
            <person name="Grant M."/>
            <person name="Ambacheew D."/>
            <person name="Muzemil S."/>
            <person name="Studholme D.J."/>
        </authorList>
    </citation>
    <scope>NUCLEOTIDE SEQUENCE [LARGE SCALE GENOMIC DNA]</scope>
</reference>
<evidence type="ECO:0000313" key="3">
    <source>
        <dbReference type="EMBL" id="RRT41223.1"/>
    </source>
</evidence>
<dbReference type="GO" id="GO:0030126">
    <property type="term" value="C:COPI vesicle coat"/>
    <property type="evidence" value="ECO:0007669"/>
    <property type="project" value="TreeGrafter"/>
</dbReference>
<accession>A0A426XNZ0</accession>
<dbReference type="InterPro" id="IPR012295">
    <property type="entry name" value="TBP_dom_sf"/>
</dbReference>
<dbReference type="SUPFAM" id="SSF55711">
    <property type="entry name" value="Subdomain of clathrin and coatomer appendage domain"/>
    <property type="match status" value="1"/>
</dbReference>
<dbReference type="PANTHER" id="PTHR10261">
    <property type="entry name" value="COATOMER SUBUNIT GAMMA"/>
    <property type="match status" value="1"/>
</dbReference>
<dbReference type="GO" id="GO:0006886">
    <property type="term" value="P:intracellular protein transport"/>
    <property type="evidence" value="ECO:0007669"/>
    <property type="project" value="InterPro"/>
</dbReference>
<feature type="compositionally biased region" description="Basic and acidic residues" evidence="1">
    <location>
        <begin position="1"/>
        <end position="14"/>
    </location>
</feature>
<dbReference type="InterPro" id="IPR017106">
    <property type="entry name" value="Coatomer_gsu"/>
</dbReference>
<feature type="non-terminal residue" evidence="3">
    <location>
        <position position="1"/>
    </location>
</feature>
<dbReference type="GO" id="GO:0009306">
    <property type="term" value="P:protein secretion"/>
    <property type="evidence" value="ECO:0007669"/>
    <property type="project" value="TreeGrafter"/>
</dbReference>
<dbReference type="GO" id="GO:0006891">
    <property type="term" value="P:intra-Golgi vesicle-mediated transport"/>
    <property type="evidence" value="ECO:0007669"/>
    <property type="project" value="TreeGrafter"/>
</dbReference>
<proteinExistence type="predicted"/>
<dbReference type="PANTHER" id="PTHR10261:SF0">
    <property type="entry name" value="COATOMER SUBUNIT GAMMA-2"/>
    <property type="match status" value="1"/>
</dbReference>
<comment type="caution">
    <text evidence="3">The sequence shown here is derived from an EMBL/GenBank/DDBJ whole genome shotgun (WGS) entry which is preliminary data.</text>
</comment>
<dbReference type="GO" id="GO:0000139">
    <property type="term" value="C:Golgi membrane"/>
    <property type="evidence" value="ECO:0007669"/>
    <property type="project" value="TreeGrafter"/>
</dbReference>
<dbReference type="GO" id="GO:0005793">
    <property type="term" value="C:endoplasmic reticulum-Golgi intermediate compartment"/>
    <property type="evidence" value="ECO:0007669"/>
    <property type="project" value="TreeGrafter"/>
</dbReference>
<dbReference type="FunFam" id="3.30.310.10:FF:000011">
    <property type="entry name" value="Coatomer subunit gamma"/>
    <property type="match status" value="1"/>
</dbReference>
<dbReference type="InterPro" id="IPR009028">
    <property type="entry name" value="Coatomer/calthrin_app_sub_C"/>
</dbReference>
<gene>
    <name evidence="3" type="ORF">B296_00057974</name>
</gene>
<protein>
    <recommendedName>
        <fullName evidence="2">Coatomer subunit gamma C-terminal domain-containing protein</fullName>
    </recommendedName>
</protein>
<evidence type="ECO:0000259" key="2">
    <source>
        <dbReference type="Pfam" id="PF16381"/>
    </source>
</evidence>
<organism evidence="3 4">
    <name type="scientific">Ensete ventricosum</name>
    <name type="common">Abyssinian banana</name>
    <name type="synonym">Musa ensete</name>
    <dbReference type="NCBI Taxonomy" id="4639"/>
    <lineage>
        <taxon>Eukaryota</taxon>
        <taxon>Viridiplantae</taxon>
        <taxon>Streptophyta</taxon>
        <taxon>Embryophyta</taxon>
        <taxon>Tracheophyta</taxon>
        <taxon>Spermatophyta</taxon>
        <taxon>Magnoliopsida</taxon>
        <taxon>Liliopsida</taxon>
        <taxon>Zingiberales</taxon>
        <taxon>Musaceae</taxon>
        <taxon>Ensete</taxon>
    </lineage>
</organism>